<dbReference type="Gene3D" id="3.40.1190.10">
    <property type="entry name" value="Mur-like, catalytic domain"/>
    <property type="match status" value="1"/>
</dbReference>
<dbReference type="InterPro" id="IPR013221">
    <property type="entry name" value="Mur_ligase_cen"/>
</dbReference>
<dbReference type="EC" id="6.3.2.8" evidence="3 14"/>
<evidence type="ECO:0000256" key="6">
    <source>
        <dbReference type="ARBA" id="ARBA00022618"/>
    </source>
</evidence>
<evidence type="ECO:0000256" key="8">
    <source>
        <dbReference type="ARBA" id="ARBA00022840"/>
    </source>
</evidence>
<keyword evidence="12 14" id="KW-0961">Cell wall biogenesis/degradation</keyword>
<dbReference type="UniPathway" id="UPA00219"/>
<keyword evidence="10 14" id="KW-0573">Peptidoglycan synthesis</keyword>
<keyword evidence="4 14" id="KW-0963">Cytoplasm</keyword>
<evidence type="ECO:0000256" key="7">
    <source>
        <dbReference type="ARBA" id="ARBA00022741"/>
    </source>
</evidence>
<dbReference type="Pfam" id="PF01225">
    <property type="entry name" value="Mur_ligase"/>
    <property type="match status" value="1"/>
</dbReference>
<dbReference type="NCBIfam" id="TIGR01082">
    <property type="entry name" value="murC"/>
    <property type="match status" value="1"/>
</dbReference>
<dbReference type="SUPFAM" id="SSF53623">
    <property type="entry name" value="MurD-like peptide ligases, catalytic domain"/>
    <property type="match status" value="1"/>
</dbReference>
<evidence type="ECO:0000256" key="10">
    <source>
        <dbReference type="ARBA" id="ARBA00022984"/>
    </source>
</evidence>
<organism evidence="18 19">
    <name type="scientific">Roseateles aquatilis</name>
    <dbReference type="NCBI Taxonomy" id="431061"/>
    <lineage>
        <taxon>Bacteria</taxon>
        <taxon>Pseudomonadati</taxon>
        <taxon>Pseudomonadota</taxon>
        <taxon>Betaproteobacteria</taxon>
        <taxon>Burkholderiales</taxon>
        <taxon>Sphaerotilaceae</taxon>
        <taxon>Roseateles</taxon>
    </lineage>
</organism>
<keyword evidence="11 14" id="KW-0131">Cell cycle</keyword>
<dbReference type="InterPro" id="IPR050061">
    <property type="entry name" value="MurCDEF_pg_biosynth"/>
</dbReference>
<comment type="subcellular location">
    <subcellularLocation>
        <location evidence="1 14">Cytoplasm</location>
    </subcellularLocation>
</comment>
<dbReference type="InterPro" id="IPR000713">
    <property type="entry name" value="Mur_ligase_N"/>
</dbReference>
<comment type="function">
    <text evidence="14">Cell wall formation.</text>
</comment>
<dbReference type="InterPro" id="IPR005758">
    <property type="entry name" value="UDP-N-AcMur_Ala_ligase_MurC"/>
</dbReference>
<accession>A0A246JNK2</accession>
<dbReference type="InterPro" id="IPR036615">
    <property type="entry name" value="Mur_ligase_C_dom_sf"/>
</dbReference>
<dbReference type="GO" id="GO:0009252">
    <property type="term" value="P:peptidoglycan biosynthetic process"/>
    <property type="evidence" value="ECO:0007669"/>
    <property type="project" value="UniProtKB-UniRule"/>
</dbReference>
<dbReference type="EMBL" id="NIOF01000001">
    <property type="protein sequence ID" value="OWQ93749.1"/>
    <property type="molecule type" value="Genomic_DNA"/>
</dbReference>
<evidence type="ECO:0000256" key="12">
    <source>
        <dbReference type="ARBA" id="ARBA00023316"/>
    </source>
</evidence>
<comment type="caution">
    <text evidence="18">The sequence shown here is derived from an EMBL/GenBank/DDBJ whole genome shotgun (WGS) entry which is preliminary data.</text>
</comment>
<evidence type="ECO:0000256" key="4">
    <source>
        <dbReference type="ARBA" id="ARBA00022490"/>
    </source>
</evidence>
<dbReference type="Pfam" id="PF08245">
    <property type="entry name" value="Mur_ligase_M"/>
    <property type="match status" value="1"/>
</dbReference>
<dbReference type="PANTHER" id="PTHR43445">
    <property type="entry name" value="UDP-N-ACETYLMURAMATE--L-ALANINE LIGASE-RELATED"/>
    <property type="match status" value="1"/>
</dbReference>
<feature type="domain" description="Mur ligase C-terminal" evidence="16">
    <location>
        <begin position="339"/>
        <end position="458"/>
    </location>
</feature>
<keyword evidence="9 14" id="KW-0133">Cell shape</keyword>
<dbReference type="GO" id="GO:0051301">
    <property type="term" value="P:cell division"/>
    <property type="evidence" value="ECO:0007669"/>
    <property type="project" value="UniProtKB-KW"/>
</dbReference>
<feature type="domain" description="Mur ligase N-terminal catalytic" evidence="15">
    <location>
        <begin position="7"/>
        <end position="103"/>
    </location>
</feature>
<evidence type="ECO:0000256" key="2">
    <source>
        <dbReference type="ARBA" id="ARBA00004752"/>
    </source>
</evidence>
<reference evidence="18 19" key="1">
    <citation type="journal article" date="2008" name="Int. J. Syst. Evol. Microbiol.">
        <title>Description of Roseateles aquatilis sp. nov. and Roseateles terrae sp. nov., in the class Betaproteobacteria, and emended description of the genus Roseateles.</title>
        <authorList>
            <person name="Gomila M."/>
            <person name="Bowien B."/>
            <person name="Falsen E."/>
            <person name="Moore E.R."/>
            <person name="Lalucat J."/>
        </authorList>
    </citation>
    <scope>NUCLEOTIDE SEQUENCE [LARGE SCALE GENOMIC DNA]</scope>
    <source>
        <strain evidence="18 19">CCUG 48205</strain>
    </source>
</reference>
<keyword evidence="6 14" id="KW-0132">Cell division</keyword>
<evidence type="ECO:0000256" key="1">
    <source>
        <dbReference type="ARBA" id="ARBA00004496"/>
    </source>
</evidence>
<evidence type="ECO:0000256" key="11">
    <source>
        <dbReference type="ARBA" id="ARBA00023306"/>
    </source>
</evidence>
<evidence type="ECO:0000259" key="15">
    <source>
        <dbReference type="Pfam" id="PF01225"/>
    </source>
</evidence>
<dbReference type="GO" id="GO:0071555">
    <property type="term" value="P:cell wall organization"/>
    <property type="evidence" value="ECO:0007669"/>
    <property type="project" value="UniProtKB-KW"/>
</dbReference>
<dbReference type="Proteomes" id="UP000197468">
    <property type="component" value="Unassembled WGS sequence"/>
</dbReference>
<evidence type="ECO:0000256" key="5">
    <source>
        <dbReference type="ARBA" id="ARBA00022598"/>
    </source>
</evidence>
<keyword evidence="5 14" id="KW-0436">Ligase</keyword>
<keyword evidence="19" id="KW-1185">Reference proteome</keyword>
<comment type="catalytic activity">
    <reaction evidence="13 14">
        <text>UDP-N-acetyl-alpha-D-muramate + L-alanine + ATP = UDP-N-acetyl-alpha-D-muramoyl-L-alanine + ADP + phosphate + H(+)</text>
        <dbReference type="Rhea" id="RHEA:23372"/>
        <dbReference type="ChEBI" id="CHEBI:15378"/>
        <dbReference type="ChEBI" id="CHEBI:30616"/>
        <dbReference type="ChEBI" id="CHEBI:43474"/>
        <dbReference type="ChEBI" id="CHEBI:57972"/>
        <dbReference type="ChEBI" id="CHEBI:70757"/>
        <dbReference type="ChEBI" id="CHEBI:83898"/>
        <dbReference type="ChEBI" id="CHEBI:456216"/>
        <dbReference type="EC" id="6.3.2.8"/>
    </reaction>
</comment>
<dbReference type="HAMAP" id="MF_00046">
    <property type="entry name" value="MurC"/>
    <property type="match status" value="1"/>
</dbReference>
<evidence type="ECO:0000256" key="13">
    <source>
        <dbReference type="ARBA" id="ARBA00047833"/>
    </source>
</evidence>
<gene>
    <name evidence="14" type="primary">murC</name>
    <name evidence="18" type="ORF">CDN99_04695</name>
</gene>
<dbReference type="SUPFAM" id="SSF51984">
    <property type="entry name" value="MurCD N-terminal domain"/>
    <property type="match status" value="1"/>
</dbReference>
<dbReference type="PANTHER" id="PTHR43445:SF3">
    <property type="entry name" value="UDP-N-ACETYLMURAMATE--L-ALANINE LIGASE"/>
    <property type="match status" value="1"/>
</dbReference>
<dbReference type="SUPFAM" id="SSF53244">
    <property type="entry name" value="MurD-like peptide ligases, peptide-binding domain"/>
    <property type="match status" value="1"/>
</dbReference>
<dbReference type="Gene3D" id="3.40.50.720">
    <property type="entry name" value="NAD(P)-binding Rossmann-like Domain"/>
    <property type="match status" value="1"/>
</dbReference>
<evidence type="ECO:0000256" key="9">
    <source>
        <dbReference type="ARBA" id="ARBA00022960"/>
    </source>
</evidence>
<feature type="domain" description="Mur ligase central" evidence="17">
    <location>
        <begin position="110"/>
        <end position="296"/>
    </location>
</feature>
<comment type="similarity">
    <text evidence="14">Belongs to the MurCDEF family.</text>
</comment>
<dbReference type="Pfam" id="PF02875">
    <property type="entry name" value="Mur_ligase_C"/>
    <property type="match status" value="1"/>
</dbReference>
<comment type="pathway">
    <text evidence="2 14">Cell wall biogenesis; peptidoglycan biosynthesis.</text>
</comment>
<dbReference type="Gene3D" id="3.90.190.20">
    <property type="entry name" value="Mur ligase, C-terminal domain"/>
    <property type="match status" value="1"/>
</dbReference>
<dbReference type="GO" id="GO:0005524">
    <property type="term" value="F:ATP binding"/>
    <property type="evidence" value="ECO:0007669"/>
    <property type="project" value="UniProtKB-UniRule"/>
</dbReference>
<dbReference type="GO" id="GO:0008360">
    <property type="term" value="P:regulation of cell shape"/>
    <property type="evidence" value="ECO:0007669"/>
    <property type="project" value="UniProtKB-KW"/>
</dbReference>
<keyword evidence="7 14" id="KW-0547">Nucleotide-binding</keyword>
<dbReference type="OrthoDB" id="9804126at2"/>
<dbReference type="InterPro" id="IPR036565">
    <property type="entry name" value="Mur-like_cat_sf"/>
</dbReference>
<protein>
    <recommendedName>
        <fullName evidence="3 14">UDP-N-acetylmuramate--L-alanine ligase</fullName>
        <ecNumber evidence="3 14">6.3.2.8</ecNumber>
    </recommendedName>
    <alternativeName>
        <fullName evidence="14">UDP-N-acetylmuramoyl-L-alanine synthetase</fullName>
    </alternativeName>
</protein>
<dbReference type="RefSeq" id="WP_088382976.1">
    <property type="nucleotide sequence ID" value="NZ_NIOF01000001.1"/>
</dbReference>
<evidence type="ECO:0000313" key="19">
    <source>
        <dbReference type="Proteomes" id="UP000197468"/>
    </source>
</evidence>
<proteinExistence type="inferred from homology"/>
<dbReference type="GO" id="GO:0005737">
    <property type="term" value="C:cytoplasm"/>
    <property type="evidence" value="ECO:0007669"/>
    <property type="project" value="UniProtKB-SubCell"/>
</dbReference>
<dbReference type="InterPro" id="IPR004101">
    <property type="entry name" value="Mur_ligase_C"/>
</dbReference>
<evidence type="ECO:0000259" key="16">
    <source>
        <dbReference type="Pfam" id="PF02875"/>
    </source>
</evidence>
<sequence length="479" mass="50195">MRHAIQRIHFTGIGGAGMSGIAELLASQGYRVSGSDQGESDTTRRLRSLGVDVKIGHAAEHVGAAQVLVKSSAIKADNPELMAAHTAGIPVLLRAQMLAELMRPRLGIAVAGTHGKTTTTSLLTTVLLRAGLDPSYAIGGQLLDSGANAALGGGLHMVVEADESDASFLHLLPQLAIVTNIDADHMDTYGHDMARLRQAFVDFLHLMPFWGAAVMCGDDGGVRSIVPMVSRPVILYGLGDGNAVRATDVIADAGGRMRFTTLRRDRHGRKLPALAVQLRLAGQHNVLNALAVIAIAMELGIADDALLQALANFGGVGRRFQSYGELPVAATDGSDAGTALLIDDYGHHPVEMSAVLKAARGAYPGRRLVLAFQPHRYTRTRDCFDEFADVLAQADGVPLTEIYAASESPLPGISGESLARAVTARGTAAGFVGDWQGLPQAIAHQARAGDVVIVMGAGSIAAVPARTVELMTQAKGVRT</sequence>
<evidence type="ECO:0000259" key="17">
    <source>
        <dbReference type="Pfam" id="PF08245"/>
    </source>
</evidence>
<keyword evidence="8 14" id="KW-0067">ATP-binding</keyword>
<dbReference type="GO" id="GO:0008763">
    <property type="term" value="F:UDP-N-acetylmuramate-L-alanine ligase activity"/>
    <property type="evidence" value="ECO:0007669"/>
    <property type="project" value="UniProtKB-UniRule"/>
</dbReference>
<evidence type="ECO:0000313" key="18">
    <source>
        <dbReference type="EMBL" id="OWQ93749.1"/>
    </source>
</evidence>
<evidence type="ECO:0000256" key="14">
    <source>
        <dbReference type="HAMAP-Rule" id="MF_00046"/>
    </source>
</evidence>
<dbReference type="AlphaFoldDB" id="A0A246JNK2"/>
<name>A0A246JNK2_9BURK</name>
<evidence type="ECO:0000256" key="3">
    <source>
        <dbReference type="ARBA" id="ARBA00012211"/>
    </source>
</evidence>
<feature type="binding site" evidence="14">
    <location>
        <begin position="112"/>
        <end position="118"/>
    </location>
    <ligand>
        <name>ATP</name>
        <dbReference type="ChEBI" id="CHEBI:30616"/>
    </ligand>
</feature>